<feature type="transmembrane region" description="Helical" evidence="1">
    <location>
        <begin position="6"/>
        <end position="28"/>
    </location>
</feature>
<evidence type="ECO:0000256" key="1">
    <source>
        <dbReference type="SAM" id="Phobius"/>
    </source>
</evidence>
<feature type="transmembrane region" description="Helical" evidence="1">
    <location>
        <begin position="115"/>
        <end position="136"/>
    </location>
</feature>
<evidence type="ECO:0000313" key="3">
    <source>
        <dbReference type="Proteomes" id="UP000176786"/>
    </source>
</evidence>
<sequence length="137" mass="14903">MNDVNLLAVLVAAVASMIIGSIWYGPLFGKQFIQAMGMDKWSPEKQAAEKKKMGMTYALQFVGSLVMFYVLAGFIGRMGDLTLNEGVITALWVWIGFAVPFKLAEEIWGGNMKLFWIGIGSHLVTLLAAGAIIGAWA</sequence>
<protein>
    <recommendedName>
        <fullName evidence="4">DUF1761 domain-containing protein</fullName>
    </recommendedName>
</protein>
<evidence type="ECO:0008006" key="4">
    <source>
        <dbReference type="Google" id="ProtNLM"/>
    </source>
</evidence>
<feature type="transmembrane region" description="Helical" evidence="1">
    <location>
        <begin position="55"/>
        <end position="75"/>
    </location>
</feature>
<reference evidence="2 3" key="1">
    <citation type="journal article" date="2016" name="Nat. Commun.">
        <title>Thousands of microbial genomes shed light on interconnected biogeochemical processes in an aquifer system.</title>
        <authorList>
            <person name="Anantharaman K."/>
            <person name="Brown C.T."/>
            <person name="Hug L.A."/>
            <person name="Sharon I."/>
            <person name="Castelle C.J."/>
            <person name="Probst A.J."/>
            <person name="Thomas B.C."/>
            <person name="Singh A."/>
            <person name="Wilkins M.J."/>
            <person name="Karaoz U."/>
            <person name="Brodie E.L."/>
            <person name="Williams K.H."/>
            <person name="Hubbard S.S."/>
            <person name="Banfield J.F."/>
        </authorList>
    </citation>
    <scope>NUCLEOTIDE SEQUENCE [LARGE SCALE GENOMIC DNA]</scope>
</reference>
<keyword evidence="1" id="KW-0812">Transmembrane</keyword>
<keyword evidence="1" id="KW-0472">Membrane</keyword>
<dbReference type="EMBL" id="MFES01000016">
    <property type="protein sequence ID" value="OGE86018.1"/>
    <property type="molecule type" value="Genomic_DNA"/>
</dbReference>
<accession>A0A1F5P7W4</accession>
<proteinExistence type="predicted"/>
<dbReference type="InterPro" id="IPR013879">
    <property type="entry name" value="DUF1761"/>
</dbReference>
<feature type="transmembrane region" description="Helical" evidence="1">
    <location>
        <begin position="87"/>
        <end position="103"/>
    </location>
</feature>
<dbReference type="Pfam" id="PF08570">
    <property type="entry name" value="DUF1761"/>
    <property type="match status" value="1"/>
</dbReference>
<gene>
    <name evidence="2" type="ORF">A3J48_03225</name>
</gene>
<dbReference type="Proteomes" id="UP000176786">
    <property type="component" value="Unassembled WGS sequence"/>
</dbReference>
<keyword evidence="1" id="KW-1133">Transmembrane helix</keyword>
<name>A0A1F5P7W4_9BACT</name>
<comment type="caution">
    <text evidence="2">The sequence shown here is derived from an EMBL/GenBank/DDBJ whole genome shotgun (WGS) entry which is preliminary data.</text>
</comment>
<dbReference type="AlphaFoldDB" id="A0A1F5P7W4"/>
<dbReference type="STRING" id="1817832.A3J48_03225"/>
<organism evidence="2 3">
    <name type="scientific">Candidatus Doudnabacteria bacterium RIFCSPHIGHO2_02_FULL_46_11</name>
    <dbReference type="NCBI Taxonomy" id="1817832"/>
    <lineage>
        <taxon>Bacteria</taxon>
        <taxon>Candidatus Doudnaibacteriota</taxon>
    </lineage>
</organism>
<evidence type="ECO:0000313" key="2">
    <source>
        <dbReference type="EMBL" id="OGE86018.1"/>
    </source>
</evidence>